<evidence type="ECO:0000313" key="3">
    <source>
        <dbReference type="Proteomes" id="UP000050360"/>
    </source>
</evidence>
<proteinExistence type="predicted"/>
<evidence type="ECO:0000313" key="2">
    <source>
        <dbReference type="EMBL" id="KPQ43166.1"/>
    </source>
</evidence>
<feature type="transmembrane region" description="Helical" evidence="1">
    <location>
        <begin position="126"/>
        <end position="145"/>
    </location>
</feature>
<organism evidence="2 3">
    <name type="scientific">Candidatus Methanoperedens nitratireducens</name>
    <dbReference type="NCBI Taxonomy" id="1392998"/>
    <lineage>
        <taxon>Archaea</taxon>
        <taxon>Methanobacteriati</taxon>
        <taxon>Methanobacteriota</taxon>
        <taxon>Stenosarchaea group</taxon>
        <taxon>Methanomicrobia</taxon>
        <taxon>Methanosarcinales</taxon>
        <taxon>ANME-2 cluster</taxon>
        <taxon>Candidatus Methanoperedentaceae</taxon>
        <taxon>Candidatus Methanoperedens</taxon>
    </lineage>
</organism>
<gene>
    <name evidence="2" type="ORF">MPEBLZ_02280</name>
</gene>
<keyword evidence="1" id="KW-1133">Transmembrane helix</keyword>
<feature type="transmembrane region" description="Helical" evidence="1">
    <location>
        <begin position="12"/>
        <end position="39"/>
    </location>
</feature>
<dbReference type="Proteomes" id="UP000050360">
    <property type="component" value="Unassembled WGS sequence"/>
</dbReference>
<sequence length="149" mass="16097">MAIGDLNKKFGWLWLLIGPLMGLYITSQFSSLGAAYAAVMREVSIAGQNLTLYMGETGIRGANRLLHVHSALLSFLNIFYGLSIDSVHLSDRTKRLGSILAIAGAILVTIGFYFNQVMPLRELGSPLRILGGISLVVAIVIMAAGQFKK</sequence>
<evidence type="ECO:0000256" key="1">
    <source>
        <dbReference type="SAM" id="Phobius"/>
    </source>
</evidence>
<keyword evidence="1" id="KW-0472">Membrane</keyword>
<protein>
    <submittedName>
        <fullName evidence="2">Uncharacterized protein</fullName>
    </submittedName>
</protein>
<name>A0A0P7ZEN7_9EURY</name>
<dbReference type="EMBL" id="LKCM01000173">
    <property type="protein sequence ID" value="KPQ43166.1"/>
    <property type="molecule type" value="Genomic_DNA"/>
</dbReference>
<keyword evidence="1" id="KW-0812">Transmembrane</keyword>
<reference evidence="2 3" key="1">
    <citation type="submission" date="2015-09" db="EMBL/GenBank/DDBJ databases">
        <title>A metagenomics-based metabolic model of nitrate-dependent anaerobic oxidation of methane by Methanoperedens-like archaea.</title>
        <authorList>
            <person name="Arshad A."/>
            <person name="Speth D.R."/>
            <person name="De Graaf R.M."/>
            <person name="Op Den Camp H.J."/>
            <person name="Jetten M.S."/>
            <person name="Welte C.U."/>
        </authorList>
    </citation>
    <scope>NUCLEOTIDE SEQUENCE [LARGE SCALE GENOMIC DNA]</scope>
</reference>
<dbReference type="AlphaFoldDB" id="A0A0P7ZEN7"/>
<feature type="transmembrane region" description="Helical" evidence="1">
    <location>
        <begin position="96"/>
        <end position="114"/>
    </location>
</feature>
<accession>A0A0P7ZEN7</accession>
<comment type="caution">
    <text evidence="2">The sequence shown here is derived from an EMBL/GenBank/DDBJ whole genome shotgun (WGS) entry which is preliminary data.</text>
</comment>